<dbReference type="EMBL" id="CP022995">
    <property type="protein sequence ID" value="ASW04427.1"/>
    <property type="molecule type" value="Genomic_DNA"/>
</dbReference>
<dbReference type="GO" id="GO:0030255">
    <property type="term" value="P:protein secretion by the type IV secretion system"/>
    <property type="evidence" value="ECO:0007669"/>
    <property type="project" value="InterPro"/>
</dbReference>
<sequence>MNLALGKLGKSGATPITASDIEKYKEERQGLEVDLLDEVLTSRKRAWQVSASAIGFGFLSLALAGFVIWRYSQPIPEHMLVMDPKTGAVQQVSLMPGETTSYGEVVDSYWIAQFVIHHEGYEFYSAQADYDFISLTATGEVADKYQKLWNGAEAPDKKLGDTEMNRVNVSSVILDREHGIATVRYTTTKKYRARPSDEPTKYWIATVAYKYTTKPMTAKQRFINPFGLQVLAFRPNAEATEN</sequence>
<keyword evidence="4 5" id="KW-0472">Membrane</keyword>
<feature type="transmembrane region" description="Helical" evidence="5">
    <location>
        <begin position="46"/>
        <end position="69"/>
    </location>
</feature>
<dbReference type="GO" id="GO:0016020">
    <property type="term" value="C:membrane"/>
    <property type="evidence" value="ECO:0007669"/>
    <property type="project" value="UniProtKB-SubCell"/>
</dbReference>
<geneLocation type="plasmid" evidence="7 8">
    <name>pBN5</name>
</geneLocation>
<gene>
    <name evidence="7" type="ORF">CJU94_40495</name>
</gene>
<proteinExistence type="predicted"/>
<dbReference type="InterPro" id="IPR032710">
    <property type="entry name" value="NTF2-like_dom_sf"/>
</dbReference>
<keyword evidence="7" id="KW-0614">Plasmid</keyword>
<feature type="domain" description="Bacterial virulence protein VirB8" evidence="6">
    <location>
        <begin position="39"/>
        <end position="235"/>
    </location>
</feature>
<protein>
    <recommendedName>
        <fullName evidence="6">Bacterial virulence protein VirB8 domain-containing protein</fullName>
    </recommendedName>
</protein>
<dbReference type="CDD" id="cd16424">
    <property type="entry name" value="VirB8"/>
    <property type="match status" value="1"/>
</dbReference>
<evidence type="ECO:0000256" key="5">
    <source>
        <dbReference type="SAM" id="Phobius"/>
    </source>
</evidence>
<comment type="subcellular location">
    <subcellularLocation>
        <location evidence="1">Membrane</location>
        <topology evidence="1">Single-pass membrane protein</topology>
    </subcellularLocation>
</comment>
<keyword evidence="2 5" id="KW-0812">Transmembrane</keyword>
<evidence type="ECO:0000313" key="8">
    <source>
        <dbReference type="Proteomes" id="UP000215158"/>
    </source>
</evidence>
<evidence type="ECO:0000313" key="7">
    <source>
        <dbReference type="EMBL" id="ASW04427.1"/>
    </source>
</evidence>
<dbReference type="Pfam" id="PF04335">
    <property type="entry name" value="VirB8"/>
    <property type="match status" value="1"/>
</dbReference>
<evidence type="ECO:0000256" key="3">
    <source>
        <dbReference type="ARBA" id="ARBA00022989"/>
    </source>
</evidence>
<evidence type="ECO:0000256" key="2">
    <source>
        <dbReference type="ARBA" id="ARBA00022692"/>
    </source>
</evidence>
<evidence type="ECO:0000259" key="6">
    <source>
        <dbReference type="Pfam" id="PF04335"/>
    </source>
</evidence>
<dbReference type="InterPro" id="IPR026264">
    <property type="entry name" value="VirB8/PtlE"/>
</dbReference>
<evidence type="ECO:0000256" key="4">
    <source>
        <dbReference type="ARBA" id="ARBA00023136"/>
    </source>
</evidence>
<dbReference type="Proteomes" id="UP000215158">
    <property type="component" value="Plasmid pBN5"/>
</dbReference>
<keyword evidence="8" id="KW-1185">Reference proteome</keyword>
<dbReference type="InterPro" id="IPR007430">
    <property type="entry name" value="VirB8"/>
</dbReference>
<evidence type="ECO:0000256" key="1">
    <source>
        <dbReference type="ARBA" id="ARBA00004167"/>
    </source>
</evidence>
<keyword evidence="3 5" id="KW-1133">Transmembrane helix</keyword>
<dbReference type="SUPFAM" id="SSF54427">
    <property type="entry name" value="NTF2-like"/>
    <property type="match status" value="1"/>
</dbReference>
<dbReference type="Gene3D" id="3.10.450.230">
    <property type="entry name" value="VirB8 protein"/>
    <property type="match status" value="1"/>
</dbReference>
<dbReference type="AlphaFoldDB" id="A0A248VZS2"/>
<accession>A0A248VZS2</accession>
<organism evidence="7 8">
    <name type="scientific">Paraburkholderia aromaticivorans</name>
    <dbReference type="NCBI Taxonomy" id="2026199"/>
    <lineage>
        <taxon>Bacteria</taxon>
        <taxon>Pseudomonadati</taxon>
        <taxon>Pseudomonadota</taxon>
        <taxon>Betaproteobacteria</taxon>
        <taxon>Burkholderiales</taxon>
        <taxon>Burkholderiaceae</taxon>
        <taxon>Paraburkholderia</taxon>
    </lineage>
</organism>
<reference evidence="7 8" key="1">
    <citation type="submission" date="2017-08" db="EMBL/GenBank/DDBJ databases">
        <title>Identification and genetic characteristics of simultaneous BTEX- and naphthalene-degrading Paraburkholderia sp. BN5 isolated from petroleum-contaminated soil.</title>
        <authorList>
            <person name="Lee Y."/>
            <person name="Jeon C.O."/>
        </authorList>
    </citation>
    <scope>NUCLEOTIDE SEQUENCE [LARGE SCALE GENOMIC DNA]</scope>
    <source>
        <strain evidence="7 8">BN5</strain>
        <plasmid evidence="7 8">pBN5</plasmid>
    </source>
</reference>
<name>A0A248VZS2_9BURK</name>
<dbReference type="KEGG" id="parb:CJU94_40495"/>
<dbReference type="OrthoDB" id="9816242at2"/>
<dbReference type="PIRSF" id="PIRSF003299">
    <property type="entry name" value="VirB8_PtlE"/>
    <property type="match status" value="1"/>
</dbReference>